<feature type="domain" description="AP2/ERF" evidence="9">
    <location>
        <begin position="247"/>
        <end position="304"/>
    </location>
</feature>
<dbReference type="SMART" id="SM00380">
    <property type="entry name" value="AP2"/>
    <property type="match status" value="2"/>
</dbReference>
<evidence type="ECO:0000256" key="2">
    <source>
        <dbReference type="ARBA" id="ARBA00022737"/>
    </source>
</evidence>
<keyword evidence="3" id="KW-0805">Transcription regulation</keyword>
<dbReference type="PANTHER" id="PTHR32467:SF118">
    <property type="entry name" value="ETHYLENE-RESPONSIVE TRANSCRIPTION FACTOR RAP2-7"/>
    <property type="match status" value="1"/>
</dbReference>
<dbReference type="GO" id="GO:0003700">
    <property type="term" value="F:DNA-binding transcription factor activity"/>
    <property type="evidence" value="ECO:0007669"/>
    <property type="project" value="InterPro"/>
</dbReference>
<dbReference type="EMBL" id="LFYR01000252">
    <property type="protein sequence ID" value="KMZ74728.1"/>
    <property type="molecule type" value="Genomic_DNA"/>
</dbReference>
<dbReference type="InterPro" id="IPR016177">
    <property type="entry name" value="DNA-bd_dom_sf"/>
</dbReference>
<evidence type="ECO:0000256" key="7">
    <source>
        <dbReference type="ARBA" id="ARBA00037973"/>
    </source>
</evidence>
<keyword evidence="11" id="KW-1185">Reference proteome</keyword>
<dbReference type="FunFam" id="3.30.730.10:FF:000002">
    <property type="entry name" value="AP2-like ethylene-responsive transcription factor"/>
    <property type="match status" value="1"/>
</dbReference>
<dbReference type="PRINTS" id="PR00367">
    <property type="entry name" value="ETHRSPELEMNT"/>
</dbReference>
<feature type="region of interest" description="Disordered" evidence="8">
    <location>
        <begin position="444"/>
        <end position="463"/>
    </location>
</feature>
<dbReference type="InterPro" id="IPR001471">
    <property type="entry name" value="AP2/ERF_dom"/>
</dbReference>
<feature type="region of interest" description="Disordered" evidence="8">
    <location>
        <begin position="136"/>
        <end position="156"/>
    </location>
</feature>
<dbReference type="FunFam" id="3.30.730.10:FF:000004">
    <property type="entry name" value="AP2-like ethylene-responsive transcription factor"/>
    <property type="match status" value="1"/>
</dbReference>
<feature type="domain" description="AP2/ERF" evidence="9">
    <location>
        <begin position="155"/>
        <end position="211"/>
    </location>
</feature>
<protein>
    <submittedName>
        <fullName evidence="10">AP2-like ethylene-responsive transcription factor</fullName>
    </submittedName>
</protein>
<feature type="compositionally biased region" description="Low complexity" evidence="8">
    <location>
        <begin position="17"/>
        <end position="32"/>
    </location>
</feature>
<evidence type="ECO:0000256" key="3">
    <source>
        <dbReference type="ARBA" id="ARBA00023015"/>
    </source>
</evidence>
<dbReference type="GO" id="GO:0005634">
    <property type="term" value="C:nucleus"/>
    <property type="evidence" value="ECO:0007669"/>
    <property type="project" value="UniProtKB-SubCell"/>
</dbReference>
<dbReference type="Pfam" id="PF00847">
    <property type="entry name" value="AP2"/>
    <property type="match status" value="2"/>
</dbReference>
<dbReference type="InterPro" id="IPR036955">
    <property type="entry name" value="AP2/ERF_dom_sf"/>
</dbReference>
<dbReference type="GO" id="GO:0009909">
    <property type="term" value="P:regulation of flower development"/>
    <property type="evidence" value="ECO:0007669"/>
    <property type="project" value="UniProtKB-ARBA"/>
</dbReference>
<dbReference type="OrthoDB" id="207175at2759"/>
<evidence type="ECO:0000313" key="10">
    <source>
        <dbReference type="EMBL" id="KMZ74728.1"/>
    </source>
</evidence>
<sequence>MLDLNLNSTGNKTADISRNNSTTSDSSSVLNTEYSSNGFDEQSSSVHCTSVIQFDILKTGYDDASINGGLQLNTPGFTREFFPAVAPLQPRSYSPAKPNLLSLSMASSSAVFNPQCFDLSFCKPDALEMPQARILQQKQKNVKKSRRGPRSRSSQFRGVTFYRRTGRWESHIWDCGKQVYLGGFDTAHTAARAYDRAAIKFRGIDADINFNLSDYDEDMIQTRNLSKDEFVHILRRRSTGFSRGSSKYRGVTLHKCGRWEARMGQFLGKKYLYLGLFDSEEDAARAYDRAAIKCNGKEAVTNFEPSTYEGEVIPDQGIVSHNLDLSLNISQPVQFVSEGDRNSSSSTTGAIPFTILESTMGNTRSSSVTGQSYHMSMAQEHHPHHVQIVQEATVAPPPPPPAAFFLPNIEDRAFGNKPVPPMPNWAWQWHNIAQLPLFSSAVSSGFSGAHPSQQPASHPQFRR</sequence>
<evidence type="ECO:0000256" key="4">
    <source>
        <dbReference type="ARBA" id="ARBA00023125"/>
    </source>
</evidence>
<evidence type="ECO:0000256" key="6">
    <source>
        <dbReference type="ARBA" id="ARBA00023242"/>
    </source>
</evidence>
<organism evidence="10 11">
    <name type="scientific">Zostera marina</name>
    <name type="common">Eelgrass</name>
    <dbReference type="NCBI Taxonomy" id="29655"/>
    <lineage>
        <taxon>Eukaryota</taxon>
        <taxon>Viridiplantae</taxon>
        <taxon>Streptophyta</taxon>
        <taxon>Embryophyta</taxon>
        <taxon>Tracheophyta</taxon>
        <taxon>Spermatophyta</taxon>
        <taxon>Magnoliopsida</taxon>
        <taxon>Liliopsida</taxon>
        <taxon>Zosteraceae</taxon>
        <taxon>Zostera</taxon>
    </lineage>
</organism>
<comment type="subcellular location">
    <subcellularLocation>
        <location evidence="1">Nucleus</location>
    </subcellularLocation>
</comment>
<evidence type="ECO:0000256" key="5">
    <source>
        <dbReference type="ARBA" id="ARBA00023163"/>
    </source>
</evidence>
<keyword evidence="2" id="KW-0677">Repeat</keyword>
<dbReference type="SUPFAM" id="SSF54171">
    <property type="entry name" value="DNA-binding domain"/>
    <property type="match status" value="2"/>
</dbReference>
<evidence type="ECO:0000256" key="8">
    <source>
        <dbReference type="SAM" id="MobiDB-lite"/>
    </source>
</evidence>
<proteinExistence type="inferred from homology"/>
<dbReference type="CDD" id="cd00018">
    <property type="entry name" value="AP2"/>
    <property type="match status" value="2"/>
</dbReference>
<gene>
    <name evidence="10" type="ORF">ZOSMA_123G00770</name>
</gene>
<keyword evidence="6" id="KW-0539">Nucleus</keyword>
<evidence type="ECO:0000256" key="1">
    <source>
        <dbReference type="ARBA" id="ARBA00004123"/>
    </source>
</evidence>
<feature type="compositionally biased region" description="Basic residues" evidence="8">
    <location>
        <begin position="140"/>
        <end position="150"/>
    </location>
</feature>
<comment type="similarity">
    <text evidence="7">Belongs to the AP2/ERF transcription factor family. AP2 subfamily.</text>
</comment>
<evidence type="ECO:0000313" key="11">
    <source>
        <dbReference type="Proteomes" id="UP000036987"/>
    </source>
</evidence>
<feature type="region of interest" description="Disordered" evidence="8">
    <location>
        <begin position="1"/>
        <end position="35"/>
    </location>
</feature>
<accession>A0A0K9Q0A4</accession>
<dbReference type="PANTHER" id="PTHR32467">
    <property type="entry name" value="AP2-LIKE ETHYLENE-RESPONSIVE TRANSCRIPTION FACTOR"/>
    <property type="match status" value="1"/>
</dbReference>
<dbReference type="Proteomes" id="UP000036987">
    <property type="component" value="Unassembled WGS sequence"/>
</dbReference>
<keyword evidence="5" id="KW-0804">Transcription</keyword>
<dbReference type="GO" id="GO:0003677">
    <property type="term" value="F:DNA binding"/>
    <property type="evidence" value="ECO:0007669"/>
    <property type="project" value="UniProtKB-KW"/>
</dbReference>
<reference evidence="11" key="1">
    <citation type="journal article" date="2016" name="Nature">
        <title>The genome of the seagrass Zostera marina reveals angiosperm adaptation to the sea.</title>
        <authorList>
            <person name="Olsen J.L."/>
            <person name="Rouze P."/>
            <person name="Verhelst B."/>
            <person name="Lin Y.-C."/>
            <person name="Bayer T."/>
            <person name="Collen J."/>
            <person name="Dattolo E."/>
            <person name="De Paoli E."/>
            <person name="Dittami S."/>
            <person name="Maumus F."/>
            <person name="Michel G."/>
            <person name="Kersting A."/>
            <person name="Lauritano C."/>
            <person name="Lohaus R."/>
            <person name="Toepel M."/>
            <person name="Tonon T."/>
            <person name="Vanneste K."/>
            <person name="Amirebrahimi M."/>
            <person name="Brakel J."/>
            <person name="Bostroem C."/>
            <person name="Chovatia M."/>
            <person name="Grimwood J."/>
            <person name="Jenkins J.W."/>
            <person name="Jueterbock A."/>
            <person name="Mraz A."/>
            <person name="Stam W.T."/>
            <person name="Tice H."/>
            <person name="Bornberg-Bauer E."/>
            <person name="Green P.J."/>
            <person name="Pearson G.A."/>
            <person name="Procaccini G."/>
            <person name="Duarte C.M."/>
            <person name="Schmutz J."/>
            <person name="Reusch T.B.H."/>
            <person name="Van de Peer Y."/>
        </authorList>
    </citation>
    <scope>NUCLEOTIDE SEQUENCE [LARGE SCALE GENOMIC DNA]</scope>
    <source>
        <strain evidence="11">cv. Finnish</strain>
    </source>
</reference>
<feature type="compositionally biased region" description="Polar residues" evidence="8">
    <location>
        <begin position="1"/>
        <end position="16"/>
    </location>
</feature>
<keyword evidence="4" id="KW-0238">DNA-binding</keyword>
<comment type="caution">
    <text evidence="10">The sequence shown here is derived from an EMBL/GenBank/DDBJ whole genome shotgun (WGS) entry which is preliminary data.</text>
</comment>
<dbReference type="AlphaFoldDB" id="A0A0K9Q0A4"/>
<evidence type="ECO:0000259" key="9">
    <source>
        <dbReference type="PROSITE" id="PS51032"/>
    </source>
</evidence>
<dbReference type="PROSITE" id="PS51032">
    <property type="entry name" value="AP2_ERF"/>
    <property type="match status" value="2"/>
</dbReference>
<name>A0A0K9Q0A4_ZOSMR</name>
<dbReference type="STRING" id="29655.A0A0K9Q0A4"/>
<dbReference type="Gene3D" id="3.30.730.10">
    <property type="entry name" value="AP2/ERF domain"/>
    <property type="match status" value="2"/>
</dbReference>